<proteinExistence type="predicted"/>
<comment type="caution">
    <text evidence="2">The sequence shown here is derived from an EMBL/GenBank/DDBJ whole genome shotgun (WGS) entry which is preliminary data.</text>
</comment>
<keyword evidence="3" id="KW-1185">Reference proteome</keyword>
<dbReference type="EMBL" id="JBFXLU010000027">
    <property type="protein sequence ID" value="KAL2851967.1"/>
    <property type="molecule type" value="Genomic_DNA"/>
</dbReference>
<gene>
    <name evidence="2" type="ORF">BJY01DRAFT_103956</name>
</gene>
<evidence type="ECO:0008006" key="4">
    <source>
        <dbReference type="Google" id="ProtNLM"/>
    </source>
</evidence>
<evidence type="ECO:0000256" key="1">
    <source>
        <dbReference type="SAM" id="SignalP"/>
    </source>
</evidence>
<dbReference type="Proteomes" id="UP001610446">
    <property type="component" value="Unassembled WGS sequence"/>
</dbReference>
<keyword evidence="1" id="KW-0732">Signal</keyword>
<feature type="signal peptide" evidence="1">
    <location>
        <begin position="1"/>
        <end position="27"/>
    </location>
</feature>
<evidence type="ECO:0000313" key="3">
    <source>
        <dbReference type="Proteomes" id="UP001610446"/>
    </source>
</evidence>
<protein>
    <recommendedName>
        <fullName evidence="4">Secreted protein</fullName>
    </recommendedName>
</protein>
<sequence>MIKQDSLCSQPAQFLLLAWLLVLVVEASDPLKHLGRVTTSSKVRRSFFPFSFRFLRTPLSLLSKCTPPERSWVATCETLTTLRDGFSRLWAASWRQPNTSLRLLLRPVRMDIDMVMFLEYSRVGPCMACIPVYPRCGGDLDQSFDTLGPITAPIKKARQVNLQDERLEIASPMMITSQILHIPRSSSRAFRCEHSPPFKP</sequence>
<reference evidence="2 3" key="1">
    <citation type="submission" date="2024-07" db="EMBL/GenBank/DDBJ databases">
        <title>Section-level genome sequencing and comparative genomics of Aspergillus sections Usti and Cavernicolus.</title>
        <authorList>
            <consortium name="Lawrence Berkeley National Laboratory"/>
            <person name="Nybo J.L."/>
            <person name="Vesth T.C."/>
            <person name="Theobald S."/>
            <person name="Frisvad J.C."/>
            <person name="Larsen T.O."/>
            <person name="Kjaerboelling I."/>
            <person name="Rothschild-Mancinelli K."/>
            <person name="Lyhne E.K."/>
            <person name="Kogle M.E."/>
            <person name="Barry K."/>
            <person name="Clum A."/>
            <person name="Na H."/>
            <person name="Ledsgaard L."/>
            <person name="Lin J."/>
            <person name="Lipzen A."/>
            <person name="Kuo A."/>
            <person name="Riley R."/>
            <person name="Mondo S."/>
            <person name="Labutti K."/>
            <person name="Haridas S."/>
            <person name="Pangalinan J."/>
            <person name="Salamov A.A."/>
            <person name="Simmons B.A."/>
            <person name="Magnuson J.K."/>
            <person name="Chen J."/>
            <person name="Drula E."/>
            <person name="Henrissat B."/>
            <person name="Wiebenga A."/>
            <person name="Lubbers R.J."/>
            <person name="Gomes A.C."/>
            <person name="Makela M.R."/>
            <person name="Stajich J."/>
            <person name="Grigoriev I.V."/>
            <person name="Mortensen U.H."/>
            <person name="De Vries R.P."/>
            <person name="Baker S.E."/>
            <person name="Andersen M.R."/>
        </authorList>
    </citation>
    <scope>NUCLEOTIDE SEQUENCE [LARGE SCALE GENOMIC DNA]</scope>
    <source>
        <strain evidence="2 3">CBS 123904</strain>
    </source>
</reference>
<evidence type="ECO:0000313" key="2">
    <source>
        <dbReference type="EMBL" id="KAL2851967.1"/>
    </source>
</evidence>
<name>A0ABR4KL22_9EURO</name>
<feature type="chain" id="PRO_5046185620" description="Secreted protein" evidence="1">
    <location>
        <begin position="28"/>
        <end position="200"/>
    </location>
</feature>
<organism evidence="2 3">
    <name type="scientific">Aspergillus pseudoustus</name>
    <dbReference type="NCBI Taxonomy" id="1810923"/>
    <lineage>
        <taxon>Eukaryota</taxon>
        <taxon>Fungi</taxon>
        <taxon>Dikarya</taxon>
        <taxon>Ascomycota</taxon>
        <taxon>Pezizomycotina</taxon>
        <taxon>Eurotiomycetes</taxon>
        <taxon>Eurotiomycetidae</taxon>
        <taxon>Eurotiales</taxon>
        <taxon>Aspergillaceae</taxon>
        <taxon>Aspergillus</taxon>
        <taxon>Aspergillus subgen. Nidulantes</taxon>
    </lineage>
</organism>
<accession>A0ABR4KL22</accession>